<dbReference type="CDD" id="cd00693">
    <property type="entry name" value="secretory_peroxidase"/>
    <property type="match status" value="1"/>
</dbReference>
<dbReference type="GO" id="GO:0046872">
    <property type="term" value="F:metal ion binding"/>
    <property type="evidence" value="ECO:0007669"/>
    <property type="project" value="UniProtKB-UniRule"/>
</dbReference>
<dbReference type="PANTHER" id="PTHR31517:SF17">
    <property type="entry name" value="PEROXIDASE 6"/>
    <property type="match status" value="1"/>
</dbReference>
<dbReference type="EC" id="1.11.1.7" evidence="4 17"/>
<feature type="binding site" description="axial binding residue" evidence="14">
    <location>
        <position position="194"/>
    </location>
    <ligand>
        <name>heme b</name>
        <dbReference type="ChEBI" id="CHEBI:60344"/>
    </ligand>
    <ligandPart>
        <name>Fe</name>
        <dbReference type="ChEBI" id="CHEBI:18248"/>
    </ligandPart>
</feature>
<feature type="binding site" evidence="14">
    <location>
        <position position="79"/>
    </location>
    <ligand>
        <name>Ca(2+)</name>
        <dbReference type="ChEBI" id="CHEBI:29108"/>
        <label>1</label>
    </ligand>
</feature>
<keyword evidence="7 17" id="KW-0349">Heme</keyword>
<name>A0AAD3THM8_NEPGR</name>
<evidence type="ECO:0000256" key="4">
    <source>
        <dbReference type="ARBA" id="ARBA00012313"/>
    </source>
</evidence>
<keyword evidence="10 14" id="KW-0408">Iron</keyword>
<feature type="domain" description="Plant heme peroxidase family profile" evidence="18">
    <location>
        <begin position="30"/>
        <end position="326"/>
    </location>
</feature>
<protein>
    <recommendedName>
        <fullName evidence="4 17">Peroxidase</fullName>
        <ecNumber evidence="4 17">1.11.1.7</ecNumber>
    </recommendedName>
</protein>
<feature type="binding site" evidence="14">
    <location>
        <position position="195"/>
    </location>
    <ligand>
        <name>Ca(2+)</name>
        <dbReference type="ChEBI" id="CHEBI:29108"/>
        <label>2</label>
    </ligand>
</feature>
<accession>A0AAD3THM8</accession>
<evidence type="ECO:0000256" key="1">
    <source>
        <dbReference type="ARBA" id="ARBA00000189"/>
    </source>
</evidence>
<keyword evidence="5 17" id="KW-0964">Secreted</keyword>
<evidence type="ECO:0000256" key="5">
    <source>
        <dbReference type="ARBA" id="ARBA00022525"/>
    </source>
</evidence>
<dbReference type="PRINTS" id="PR00461">
    <property type="entry name" value="PLPEROXIDASE"/>
</dbReference>
<feature type="binding site" evidence="14">
    <location>
        <position position="75"/>
    </location>
    <ligand>
        <name>Ca(2+)</name>
        <dbReference type="ChEBI" id="CHEBI:29108"/>
        <label>1</label>
    </ligand>
</feature>
<keyword evidence="14 17" id="KW-0106">Calcium</keyword>
<dbReference type="InterPro" id="IPR033905">
    <property type="entry name" value="Secretory_peroxidase"/>
</dbReference>
<dbReference type="GO" id="GO:0020037">
    <property type="term" value="F:heme binding"/>
    <property type="evidence" value="ECO:0007669"/>
    <property type="project" value="UniProtKB-UniRule"/>
</dbReference>
<feature type="binding site" evidence="14">
    <location>
        <position position="81"/>
    </location>
    <ligand>
        <name>Ca(2+)</name>
        <dbReference type="ChEBI" id="CHEBI:29108"/>
        <label>1</label>
    </ligand>
</feature>
<evidence type="ECO:0000256" key="9">
    <source>
        <dbReference type="ARBA" id="ARBA00023002"/>
    </source>
</evidence>
<feature type="binding site" evidence="14">
    <location>
        <position position="254"/>
    </location>
    <ligand>
        <name>Ca(2+)</name>
        <dbReference type="ChEBI" id="CHEBI:29108"/>
        <label>2</label>
    </ligand>
</feature>
<evidence type="ECO:0000256" key="3">
    <source>
        <dbReference type="ARBA" id="ARBA00006873"/>
    </source>
</evidence>
<evidence type="ECO:0000256" key="12">
    <source>
        <dbReference type="ARBA" id="ARBA00023324"/>
    </source>
</evidence>
<comment type="function">
    <text evidence="2">Removal of H(2)O(2), oxidation of toxic reductants, biosynthesis and degradation of lignin, suberization, auxin catabolism, response to environmental stresses such as wounding, pathogen attack and oxidative stress. These functions might be dependent on each isozyme/isoform in each plant tissue.</text>
</comment>
<organism evidence="19 20">
    <name type="scientific">Nepenthes gracilis</name>
    <name type="common">Slender pitcher plant</name>
    <dbReference type="NCBI Taxonomy" id="150966"/>
    <lineage>
        <taxon>Eukaryota</taxon>
        <taxon>Viridiplantae</taxon>
        <taxon>Streptophyta</taxon>
        <taxon>Embryophyta</taxon>
        <taxon>Tracheophyta</taxon>
        <taxon>Spermatophyta</taxon>
        <taxon>Magnoliopsida</taxon>
        <taxon>eudicotyledons</taxon>
        <taxon>Gunneridae</taxon>
        <taxon>Pentapetalae</taxon>
        <taxon>Caryophyllales</taxon>
        <taxon>Nepenthaceae</taxon>
        <taxon>Nepenthes</taxon>
    </lineage>
</organism>
<dbReference type="AlphaFoldDB" id="A0AAD3THM8"/>
<evidence type="ECO:0000256" key="2">
    <source>
        <dbReference type="ARBA" id="ARBA00002322"/>
    </source>
</evidence>
<evidence type="ECO:0000256" key="16">
    <source>
        <dbReference type="PIRSR" id="PIRSR600823-5"/>
    </source>
</evidence>
<keyword evidence="20" id="KW-1185">Reference proteome</keyword>
<comment type="subcellular location">
    <subcellularLocation>
        <location evidence="17">Secreted</location>
    </subcellularLocation>
</comment>
<evidence type="ECO:0000256" key="13">
    <source>
        <dbReference type="PIRSR" id="PIRSR600823-1"/>
    </source>
</evidence>
<dbReference type="PRINTS" id="PR00458">
    <property type="entry name" value="PEROXIDASE"/>
</dbReference>
<dbReference type="FunFam" id="1.10.520.10:FF:000008">
    <property type="entry name" value="Peroxidase"/>
    <property type="match status" value="1"/>
</dbReference>
<dbReference type="PANTHER" id="PTHR31517">
    <property type="match status" value="1"/>
</dbReference>
<comment type="catalytic activity">
    <reaction evidence="1 17">
        <text>2 a phenolic donor + H2O2 = 2 a phenolic radical donor + 2 H2O</text>
        <dbReference type="Rhea" id="RHEA:56136"/>
        <dbReference type="ChEBI" id="CHEBI:15377"/>
        <dbReference type="ChEBI" id="CHEBI:16240"/>
        <dbReference type="ChEBI" id="CHEBI:139520"/>
        <dbReference type="ChEBI" id="CHEBI:139521"/>
        <dbReference type="EC" id="1.11.1.7"/>
    </reaction>
</comment>
<dbReference type="SUPFAM" id="SSF48113">
    <property type="entry name" value="Heme-dependent peroxidases"/>
    <property type="match status" value="1"/>
</dbReference>
<feature type="binding site" evidence="14">
    <location>
        <position position="72"/>
    </location>
    <ligand>
        <name>Ca(2+)</name>
        <dbReference type="ChEBI" id="CHEBI:29108"/>
        <label>1</label>
    </ligand>
</feature>
<dbReference type="PROSITE" id="PS50873">
    <property type="entry name" value="PEROXIDASE_4"/>
    <property type="match status" value="1"/>
</dbReference>
<gene>
    <name evidence="19" type="ORF">Nepgr_031011</name>
</gene>
<comment type="cofactor">
    <cofactor evidence="14 17">
        <name>Ca(2+)</name>
        <dbReference type="ChEBI" id="CHEBI:29108"/>
    </cofactor>
    <text evidence="14 17">Binds 2 calcium ions per subunit.</text>
</comment>
<dbReference type="Pfam" id="PF00141">
    <property type="entry name" value="peroxidase"/>
    <property type="match status" value="1"/>
</dbReference>
<dbReference type="InterPro" id="IPR000823">
    <property type="entry name" value="Peroxidase_pln"/>
</dbReference>
<feature type="binding site" evidence="14">
    <location>
        <position position="246"/>
    </location>
    <ligand>
        <name>Ca(2+)</name>
        <dbReference type="ChEBI" id="CHEBI:29108"/>
        <label>2</label>
    </ligand>
</feature>
<keyword evidence="9 17" id="KW-0560">Oxidoreductase</keyword>
<evidence type="ECO:0000259" key="18">
    <source>
        <dbReference type="PROSITE" id="PS50873"/>
    </source>
</evidence>
<feature type="disulfide bond" evidence="16">
    <location>
        <begin position="201"/>
        <end position="235"/>
    </location>
</feature>
<evidence type="ECO:0000256" key="7">
    <source>
        <dbReference type="ARBA" id="ARBA00022617"/>
    </source>
</evidence>
<feature type="binding site" evidence="14">
    <location>
        <position position="77"/>
    </location>
    <ligand>
        <name>Ca(2+)</name>
        <dbReference type="ChEBI" id="CHEBI:29108"/>
        <label>1</label>
    </ligand>
</feature>
<comment type="similarity">
    <text evidence="17">Belongs to the peroxidase family. Classical plant (class III) peroxidase subfamily.</text>
</comment>
<evidence type="ECO:0000256" key="14">
    <source>
        <dbReference type="PIRSR" id="PIRSR600823-3"/>
    </source>
</evidence>
<evidence type="ECO:0000256" key="6">
    <source>
        <dbReference type="ARBA" id="ARBA00022559"/>
    </source>
</evidence>
<dbReference type="PROSITE" id="PS00435">
    <property type="entry name" value="PEROXIDASE_1"/>
    <property type="match status" value="1"/>
</dbReference>
<dbReference type="EMBL" id="BSYO01000036">
    <property type="protein sequence ID" value="GMH29168.1"/>
    <property type="molecule type" value="Genomic_DNA"/>
</dbReference>
<keyword evidence="8 14" id="KW-0479">Metal-binding</keyword>
<evidence type="ECO:0000256" key="10">
    <source>
        <dbReference type="ARBA" id="ARBA00023004"/>
    </source>
</evidence>
<dbReference type="GO" id="GO:0042744">
    <property type="term" value="P:hydrogen peroxide catabolic process"/>
    <property type="evidence" value="ECO:0007669"/>
    <property type="project" value="UniProtKB-KW"/>
</dbReference>
<evidence type="ECO:0000256" key="11">
    <source>
        <dbReference type="ARBA" id="ARBA00023157"/>
    </source>
</evidence>
<comment type="similarity">
    <text evidence="3">Belongs to the peroxidase family. Ascorbate peroxidase subfamily.</text>
</comment>
<dbReference type="GO" id="GO:0005576">
    <property type="term" value="C:extracellular region"/>
    <property type="evidence" value="ECO:0007669"/>
    <property type="project" value="UniProtKB-SubCell"/>
</dbReference>
<feature type="active site" description="Proton acceptor" evidence="13">
    <location>
        <position position="71"/>
    </location>
</feature>
<dbReference type="InterPro" id="IPR019793">
    <property type="entry name" value="Peroxidases_heam-ligand_BS"/>
</dbReference>
<keyword evidence="6 17" id="KW-0575">Peroxidase</keyword>
<dbReference type="Gene3D" id="1.10.520.10">
    <property type="match status" value="1"/>
</dbReference>
<keyword evidence="12 17" id="KW-0376">Hydrogen peroxide</keyword>
<dbReference type="GO" id="GO:0006979">
    <property type="term" value="P:response to oxidative stress"/>
    <property type="evidence" value="ECO:0007669"/>
    <property type="project" value="UniProtKB-UniRule"/>
</dbReference>
<evidence type="ECO:0000256" key="15">
    <source>
        <dbReference type="PIRSR" id="PIRSR600823-4"/>
    </source>
</evidence>
<keyword evidence="11 16" id="KW-1015">Disulfide bond</keyword>
<evidence type="ECO:0000313" key="19">
    <source>
        <dbReference type="EMBL" id="GMH29168.1"/>
    </source>
</evidence>
<sequence>MGDAEAILRFREPMLLLFVILFSALPFSSAFSVGFYTFSCPTAEFIVRDTVRSATSDDPTIPAKLLRLLFHDCFVDGCDASVLLEGDGTERVDPANASLGGFRVLDSAKRVLEMFCPGIVSCADVLALAASHAVALTGGPEVRIATGRRDGRVSAASNVRPNIIDTSFTLDQMASLFISKGLSLDDLVVLSGAHTIGSAHCSSFSDRIQVDSKGKLTFNAPSLNHSYAARLAKLCAAGAAASVKNDPETSFLFDNQYYKNLMAHEGLFQSDSVLFDDQRTRTLVELFANDEGSFFDRWGESFFKLSSIGVKTGDEGEIRHSCSSTND</sequence>
<proteinExistence type="inferred from homology"/>
<feature type="disulfide bond" evidence="16">
    <location>
        <begin position="122"/>
        <end position="322"/>
    </location>
</feature>
<evidence type="ECO:0000313" key="20">
    <source>
        <dbReference type="Proteomes" id="UP001279734"/>
    </source>
</evidence>
<dbReference type="InterPro" id="IPR002016">
    <property type="entry name" value="Haem_peroxidase"/>
</dbReference>
<dbReference type="Proteomes" id="UP001279734">
    <property type="component" value="Unassembled WGS sequence"/>
</dbReference>
<evidence type="ECO:0000256" key="17">
    <source>
        <dbReference type="RuleBase" id="RU362060"/>
    </source>
</evidence>
<reference evidence="19" key="1">
    <citation type="submission" date="2023-05" db="EMBL/GenBank/DDBJ databases">
        <title>Nepenthes gracilis genome sequencing.</title>
        <authorList>
            <person name="Fukushima K."/>
        </authorList>
    </citation>
    <scope>NUCLEOTIDE SEQUENCE</scope>
    <source>
        <strain evidence="19">SING2019-196</strain>
    </source>
</reference>
<feature type="binding site" evidence="14">
    <location>
        <position position="90"/>
    </location>
    <ligand>
        <name>Ca(2+)</name>
        <dbReference type="ChEBI" id="CHEBI:29108"/>
        <label>1</label>
    </ligand>
</feature>
<feature type="disulfide bond" evidence="16">
    <location>
        <begin position="40"/>
        <end position="116"/>
    </location>
</feature>
<dbReference type="InterPro" id="IPR010255">
    <property type="entry name" value="Haem_peroxidase_sf"/>
</dbReference>
<feature type="binding site" evidence="14">
    <location>
        <position position="249"/>
    </location>
    <ligand>
        <name>Ca(2+)</name>
        <dbReference type="ChEBI" id="CHEBI:29108"/>
        <label>2</label>
    </ligand>
</feature>
<evidence type="ECO:0000256" key="8">
    <source>
        <dbReference type="ARBA" id="ARBA00022723"/>
    </source>
</evidence>
<dbReference type="Gene3D" id="1.10.420.10">
    <property type="entry name" value="Peroxidase, domain 2"/>
    <property type="match status" value="1"/>
</dbReference>
<feature type="site" description="Transition state stabilizer" evidence="15">
    <location>
        <position position="67"/>
    </location>
</feature>
<comment type="cofactor">
    <cofactor evidence="14 17">
        <name>heme b</name>
        <dbReference type="ChEBI" id="CHEBI:60344"/>
    </cofactor>
    <text evidence="14 17">Binds 1 heme b (iron(II)-protoporphyrin IX) group per subunit.</text>
</comment>
<dbReference type="FunFam" id="1.10.420.10:FF:000001">
    <property type="entry name" value="Peroxidase"/>
    <property type="match status" value="1"/>
</dbReference>
<dbReference type="GO" id="GO:0140825">
    <property type="term" value="F:lactoperoxidase activity"/>
    <property type="evidence" value="ECO:0007669"/>
    <property type="project" value="UniProtKB-EC"/>
</dbReference>
<comment type="caution">
    <text evidence="19">The sequence shown here is derived from an EMBL/GenBank/DDBJ whole genome shotgun (WGS) entry which is preliminary data.</text>
</comment>
<feature type="disulfide bond" evidence="16">
    <location>
        <begin position="73"/>
        <end position="78"/>
    </location>
</feature>